<dbReference type="Gene3D" id="3.40.630.30">
    <property type="match status" value="1"/>
</dbReference>
<evidence type="ECO:0000259" key="3">
    <source>
        <dbReference type="PROSITE" id="PS51186"/>
    </source>
</evidence>
<dbReference type="PROSITE" id="PS51186">
    <property type="entry name" value="GNAT"/>
    <property type="match status" value="1"/>
</dbReference>
<organism evidence="4 5">
    <name type="scientific">Jeotgalibacillus marinus</name>
    <dbReference type="NCBI Taxonomy" id="86667"/>
    <lineage>
        <taxon>Bacteria</taxon>
        <taxon>Bacillati</taxon>
        <taxon>Bacillota</taxon>
        <taxon>Bacilli</taxon>
        <taxon>Bacillales</taxon>
        <taxon>Caryophanaceae</taxon>
        <taxon>Jeotgalibacillus</taxon>
    </lineage>
</organism>
<dbReference type="RefSeq" id="WP_367779956.1">
    <property type="nucleotide sequence ID" value="NZ_JBFMIA010000010.1"/>
</dbReference>
<protein>
    <submittedName>
        <fullName evidence="4">GNAT family N-acetyltransferase</fullName>
    </submittedName>
</protein>
<dbReference type="PANTHER" id="PTHR43877:SF2">
    <property type="entry name" value="AMINOALKYLPHOSPHONATE N-ACETYLTRANSFERASE-RELATED"/>
    <property type="match status" value="1"/>
</dbReference>
<feature type="domain" description="N-acetyltransferase" evidence="3">
    <location>
        <begin position="1"/>
        <end position="166"/>
    </location>
</feature>
<dbReference type="CDD" id="cd04301">
    <property type="entry name" value="NAT_SF"/>
    <property type="match status" value="1"/>
</dbReference>
<reference evidence="4 5" key="1">
    <citation type="journal article" date="1979" name="Int. J. Syst. Evol. Microbiol.">
        <title>Bacillus globisporus subsp. marinus subsp. nov.</title>
        <authorList>
            <person name="Liu H."/>
        </authorList>
    </citation>
    <scope>NUCLEOTIDE SEQUENCE [LARGE SCALE GENOMIC DNA]</scope>
    <source>
        <strain evidence="4 5">DSM 1297</strain>
    </source>
</reference>
<keyword evidence="5" id="KW-1185">Reference proteome</keyword>
<keyword evidence="1" id="KW-0808">Transferase</keyword>
<evidence type="ECO:0000256" key="2">
    <source>
        <dbReference type="ARBA" id="ARBA00023315"/>
    </source>
</evidence>
<dbReference type="PANTHER" id="PTHR43877">
    <property type="entry name" value="AMINOALKYLPHOSPHONATE N-ACETYLTRANSFERASE-RELATED-RELATED"/>
    <property type="match status" value="1"/>
</dbReference>
<keyword evidence="2" id="KW-0012">Acyltransferase</keyword>
<gene>
    <name evidence="4" type="ORF">AB1471_11745</name>
</gene>
<evidence type="ECO:0000313" key="5">
    <source>
        <dbReference type="Proteomes" id="UP001556040"/>
    </source>
</evidence>
<comment type="caution">
    <text evidence="4">The sequence shown here is derived from an EMBL/GenBank/DDBJ whole genome shotgun (WGS) entry which is preliminary data.</text>
</comment>
<dbReference type="EMBL" id="JBFMIA010000010">
    <property type="protein sequence ID" value="MEW9502466.1"/>
    <property type="molecule type" value="Genomic_DNA"/>
</dbReference>
<dbReference type="Proteomes" id="UP001556040">
    <property type="component" value="Unassembled WGS sequence"/>
</dbReference>
<dbReference type="InterPro" id="IPR050832">
    <property type="entry name" value="Bact_Acetyltransf"/>
</dbReference>
<dbReference type="InterPro" id="IPR000182">
    <property type="entry name" value="GNAT_dom"/>
</dbReference>
<name>A0ABV3Q5F2_9BACL</name>
<dbReference type="Pfam" id="PF13420">
    <property type="entry name" value="Acetyltransf_4"/>
    <property type="match status" value="1"/>
</dbReference>
<sequence>MEIRRVQVEDAKQYRAFRLEALKNASQAFGASYEEEMNDSIDKHKSRFSSEDSFTFGAFNQEKLIGVVTLVPNKLIKIQHKANILAMYVTPSQRGEGVGAQLMEKAIEQAKRLPSIEQVLLTVVESNLPAKKLYSSLGFVPFGLEKNAMKVNGEYVDEEYMVLFLGE</sequence>
<evidence type="ECO:0000256" key="1">
    <source>
        <dbReference type="ARBA" id="ARBA00022679"/>
    </source>
</evidence>
<accession>A0ABV3Q5F2</accession>
<proteinExistence type="predicted"/>
<dbReference type="InterPro" id="IPR016181">
    <property type="entry name" value="Acyl_CoA_acyltransferase"/>
</dbReference>
<evidence type="ECO:0000313" key="4">
    <source>
        <dbReference type="EMBL" id="MEW9502466.1"/>
    </source>
</evidence>
<dbReference type="SUPFAM" id="SSF55729">
    <property type="entry name" value="Acyl-CoA N-acyltransferases (Nat)"/>
    <property type="match status" value="1"/>
</dbReference>